<dbReference type="RefSeq" id="WP_026483942.1">
    <property type="nucleotide sequence ID" value="NZ_JAPKNB010000005.1"/>
</dbReference>
<keyword evidence="3" id="KW-0143">Chaperone</keyword>
<sequence length="382" mass="41636">MPKSAQGPIPVTLLTGFLGSGKTTLINRALKEAQMADTLVIINEFGQTALDHHLVAHSQENVIEAMGSGCLCCTIRRDLVQTLRDITWRFSRAGQRQFRRVLIETTGLANPAPILHTLLSDPQLAGKYSLAGVVTVVDLEHGLETLARHAEARRQIAVADLLLFSKRDRVDAGAETALLEYVRGLNPLAQQQILSAAQTVAPSLLGLGEQAGQGRAWSLEAFEALGQDTGDHDQVHSHSQATGTMAGNGNADRLESVHLHGASSNESAVGQPDVSRHGDSIYSLSALFPQALPADKLQSWLSELCQWAGPRLLRLKAVLPVQGMDQPQVIHAVQHQSYPWQAVPQWPWSDQQGRLVVITQDLDFQELWARLQALDTAVRKTD</sequence>
<comment type="function">
    <text evidence="5">Zinc chaperone that directly transfers zinc cofactor to target proteins, thereby activating them. Zinc is transferred from the CXCC motif in the GTPase domain to the zinc binding site in target proteins in a process requiring GTP hydrolysis.</text>
</comment>
<dbReference type="GO" id="GO:0005737">
    <property type="term" value="C:cytoplasm"/>
    <property type="evidence" value="ECO:0007669"/>
    <property type="project" value="TreeGrafter"/>
</dbReference>
<keyword evidence="1" id="KW-0547">Nucleotide-binding</keyword>
<dbReference type="GO" id="GO:0000166">
    <property type="term" value="F:nucleotide binding"/>
    <property type="evidence" value="ECO:0007669"/>
    <property type="project" value="UniProtKB-KW"/>
</dbReference>
<dbReference type="InterPro" id="IPR051316">
    <property type="entry name" value="Zinc-reg_GTPase_activator"/>
</dbReference>
<dbReference type="InterPro" id="IPR011629">
    <property type="entry name" value="CobW-like_C"/>
</dbReference>
<accession>A0AAW5VX95</accession>
<reference evidence="9" key="1">
    <citation type="submission" date="2022-11" db="EMBL/GenBank/DDBJ databases">
        <title>Biodiversity and phylogenetic relationships of bacteria.</title>
        <authorList>
            <person name="Machado R.A.R."/>
            <person name="Bhat A."/>
            <person name="Loulou A."/>
            <person name="Kallel S."/>
        </authorList>
    </citation>
    <scope>NUCLEOTIDE SEQUENCE</scope>
    <source>
        <strain evidence="9">DSM 16503</strain>
    </source>
</reference>
<evidence type="ECO:0000256" key="6">
    <source>
        <dbReference type="ARBA" id="ARBA00049117"/>
    </source>
</evidence>
<evidence type="ECO:0000313" key="10">
    <source>
        <dbReference type="Proteomes" id="UP001208074"/>
    </source>
</evidence>
<evidence type="ECO:0000313" key="9">
    <source>
        <dbReference type="EMBL" id="MCX5565483.1"/>
    </source>
</evidence>
<dbReference type="SUPFAM" id="SSF90002">
    <property type="entry name" value="Hypothetical protein YjiA, C-terminal domain"/>
    <property type="match status" value="1"/>
</dbReference>
<feature type="compositionally biased region" description="Polar residues" evidence="7">
    <location>
        <begin position="237"/>
        <end position="247"/>
    </location>
</feature>
<dbReference type="PANTHER" id="PTHR13748:SF62">
    <property type="entry name" value="COBW DOMAIN-CONTAINING PROTEIN"/>
    <property type="match status" value="1"/>
</dbReference>
<dbReference type="SMART" id="SM00833">
    <property type="entry name" value="CobW_C"/>
    <property type="match status" value="1"/>
</dbReference>
<dbReference type="EMBL" id="JAPKNB010000005">
    <property type="protein sequence ID" value="MCX5565483.1"/>
    <property type="molecule type" value="Genomic_DNA"/>
</dbReference>
<evidence type="ECO:0000256" key="7">
    <source>
        <dbReference type="SAM" id="MobiDB-lite"/>
    </source>
</evidence>
<dbReference type="CDD" id="cd03112">
    <property type="entry name" value="CobW-like"/>
    <property type="match status" value="1"/>
</dbReference>
<feature type="domain" description="CobW C-terminal" evidence="8">
    <location>
        <begin position="281"/>
        <end position="375"/>
    </location>
</feature>
<keyword evidence="2" id="KW-0378">Hydrolase</keyword>
<evidence type="ECO:0000256" key="1">
    <source>
        <dbReference type="ARBA" id="ARBA00022741"/>
    </source>
</evidence>
<evidence type="ECO:0000256" key="5">
    <source>
        <dbReference type="ARBA" id="ARBA00045658"/>
    </source>
</evidence>
<dbReference type="InterPro" id="IPR027417">
    <property type="entry name" value="P-loop_NTPase"/>
</dbReference>
<proteinExistence type="inferred from homology"/>
<dbReference type="GO" id="GO:0016787">
    <property type="term" value="F:hydrolase activity"/>
    <property type="evidence" value="ECO:0007669"/>
    <property type="project" value="UniProtKB-KW"/>
</dbReference>
<evidence type="ECO:0000256" key="4">
    <source>
        <dbReference type="ARBA" id="ARBA00034320"/>
    </source>
</evidence>
<dbReference type="Proteomes" id="UP001208074">
    <property type="component" value="Unassembled WGS sequence"/>
</dbReference>
<dbReference type="AlphaFoldDB" id="A0AAW5VX95"/>
<evidence type="ECO:0000256" key="3">
    <source>
        <dbReference type="ARBA" id="ARBA00023186"/>
    </source>
</evidence>
<comment type="similarity">
    <text evidence="4">Belongs to the SIMIBI class G3E GTPase family. ZNG1 subfamily.</text>
</comment>
<dbReference type="Pfam" id="PF07683">
    <property type="entry name" value="CobW_C"/>
    <property type="match status" value="1"/>
</dbReference>
<dbReference type="Pfam" id="PF02492">
    <property type="entry name" value="cobW"/>
    <property type="match status" value="1"/>
</dbReference>
<dbReference type="SUPFAM" id="SSF52540">
    <property type="entry name" value="P-loop containing nucleoside triphosphate hydrolases"/>
    <property type="match status" value="1"/>
</dbReference>
<evidence type="ECO:0000256" key="2">
    <source>
        <dbReference type="ARBA" id="ARBA00022801"/>
    </source>
</evidence>
<dbReference type="Gene3D" id="3.30.1220.10">
    <property type="entry name" value="CobW-like, C-terminal domain"/>
    <property type="match status" value="1"/>
</dbReference>
<dbReference type="InterPro" id="IPR036627">
    <property type="entry name" value="CobW-likC_sf"/>
</dbReference>
<dbReference type="PANTHER" id="PTHR13748">
    <property type="entry name" value="COBW-RELATED"/>
    <property type="match status" value="1"/>
</dbReference>
<dbReference type="InterPro" id="IPR003495">
    <property type="entry name" value="CobW/HypB/UreG_nucleotide-bd"/>
</dbReference>
<protein>
    <submittedName>
        <fullName evidence="9">GTP-binding protein</fullName>
    </submittedName>
</protein>
<dbReference type="Gene3D" id="3.40.50.300">
    <property type="entry name" value="P-loop containing nucleotide triphosphate hydrolases"/>
    <property type="match status" value="1"/>
</dbReference>
<organism evidence="9 10">
    <name type="scientific">Alcaligenes phenolicus</name>
    <dbReference type="NCBI Taxonomy" id="232846"/>
    <lineage>
        <taxon>Bacteria</taxon>
        <taxon>Pseudomonadati</taxon>
        <taxon>Pseudomonadota</taxon>
        <taxon>Betaproteobacteria</taxon>
        <taxon>Burkholderiales</taxon>
        <taxon>Alcaligenaceae</taxon>
        <taxon>Alcaligenes</taxon>
    </lineage>
</organism>
<name>A0AAW5VX95_9BURK</name>
<feature type="region of interest" description="Disordered" evidence="7">
    <location>
        <begin position="229"/>
        <end position="251"/>
    </location>
</feature>
<evidence type="ECO:0000259" key="8">
    <source>
        <dbReference type="SMART" id="SM00833"/>
    </source>
</evidence>
<comment type="caution">
    <text evidence="9">The sequence shown here is derived from an EMBL/GenBank/DDBJ whole genome shotgun (WGS) entry which is preliminary data.</text>
</comment>
<comment type="catalytic activity">
    <reaction evidence="6">
        <text>GTP + H2O = GDP + phosphate + H(+)</text>
        <dbReference type="Rhea" id="RHEA:19669"/>
        <dbReference type="ChEBI" id="CHEBI:15377"/>
        <dbReference type="ChEBI" id="CHEBI:15378"/>
        <dbReference type="ChEBI" id="CHEBI:37565"/>
        <dbReference type="ChEBI" id="CHEBI:43474"/>
        <dbReference type="ChEBI" id="CHEBI:58189"/>
    </reaction>
    <physiologicalReaction direction="left-to-right" evidence="6">
        <dbReference type="Rhea" id="RHEA:19670"/>
    </physiologicalReaction>
</comment>
<gene>
    <name evidence="9" type="ORF">OSH02_08915</name>
</gene>